<feature type="domain" description="F-box" evidence="1">
    <location>
        <begin position="99"/>
        <end position="137"/>
    </location>
</feature>
<dbReference type="EMBL" id="GEVI01007645">
    <property type="protein sequence ID" value="JAU24675.1"/>
    <property type="molecule type" value="Transcribed_RNA"/>
</dbReference>
<dbReference type="CDD" id="cd22157">
    <property type="entry name" value="F-box_AtFBW1-like"/>
    <property type="match status" value="1"/>
</dbReference>
<evidence type="ECO:0000259" key="1">
    <source>
        <dbReference type="SMART" id="SM00256"/>
    </source>
</evidence>
<sequence>MKNLKRAASEKDFTLKECRNIAQVVSLGSSNQTEIMDAKGEYSLASSKLKLKRRRSKHRSCNMLMMGSFWSLAALTQQERRRKRIRRRRGRRGRVMWEFPVDLVTEILIRLPEKSLMRFKCVSKQWSSFISCPYFTKLFLTATRQQAPRLFLSLAEEKGDENILLSSSTSPPNNTCFVVSQDLTIQKLPSLFYFNGLHGLICLSFTYREACVYNSTTGQLLRLPSINNSNMPQRRTTRYYIGHDPVSDQYKILCTIANFSVDFENMKSEHWVLLLEAGGVGGSWKKVESYHPHAPTSLGRSINGPVVHYLAWLDFHTCAVVSFDIRSEVFTTVPVPQPQEGERSAAEMKASLVEYCGKIAVFDNSCLIDKGSVDIWVLEDAGKKEWSNKTLLLQPCQRHLVDGILLIIKGTTRDGKVILAPWKMRSRFYILFYDMHSNELTKIEIKGVPKLWFDKEDCCYDFKFMDESESNICFKSI</sequence>
<dbReference type="InterPro" id="IPR036047">
    <property type="entry name" value="F-box-like_dom_sf"/>
</dbReference>
<dbReference type="InterPro" id="IPR017451">
    <property type="entry name" value="F-box-assoc_interact_dom"/>
</dbReference>
<dbReference type="AlphaFoldDB" id="A0A1J3DXQ5"/>
<organism evidence="2">
    <name type="scientific">Noccaea caerulescens</name>
    <name type="common">Alpine penny-cress</name>
    <name type="synonym">Thlaspi caerulescens</name>
    <dbReference type="NCBI Taxonomy" id="107243"/>
    <lineage>
        <taxon>Eukaryota</taxon>
        <taxon>Viridiplantae</taxon>
        <taxon>Streptophyta</taxon>
        <taxon>Embryophyta</taxon>
        <taxon>Tracheophyta</taxon>
        <taxon>Spermatophyta</taxon>
        <taxon>Magnoliopsida</taxon>
        <taxon>eudicotyledons</taxon>
        <taxon>Gunneridae</taxon>
        <taxon>Pentapetalae</taxon>
        <taxon>rosids</taxon>
        <taxon>malvids</taxon>
        <taxon>Brassicales</taxon>
        <taxon>Brassicaceae</taxon>
        <taxon>Coluteocarpeae</taxon>
        <taxon>Noccaea</taxon>
    </lineage>
</organism>
<dbReference type="Gene3D" id="1.20.1280.50">
    <property type="match status" value="1"/>
</dbReference>
<evidence type="ECO:0000313" key="2">
    <source>
        <dbReference type="EMBL" id="JAU24675.1"/>
    </source>
</evidence>
<dbReference type="PANTHER" id="PTHR31111">
    <property type="entry name" value="BNAA05G37150D PROTEIN-RELATED"/>
    <property type="match status" value="1"/>
</dbReference>
<reference evidence="2" key="1">
    <citation type="submission" date="2016-07" db="EMBL/GenBank/DDBJ databases">
        <title>De novo transcriptome assembly of four accessions of the metal hyperaccumulator plant Noccaea caerulescens.</title>
        <authorList>
            <person name="Blande D."/>
            <person name="Halimaa P."/>
            <person name="Tervahauta A.I."/>
            <person name="Aarts M.G."/>
            <person name="Karenlampi S.O."/>
        </authorList>
    </citation>
    <scope>NUCLEOTIDE SEQUENCE</scope>
</reference>
<dbReference type="NCBIfam" id="TIGR01640">
    <property type="entry name" value="F_box_assoc_1"/>
    <property type="match status" value="1"/>
</dbReference>
<dbReference type="Pfam" id="PF00646">
    <property type="entry name" value="F-box"/>
    <property type="match status" value="1"/>
</dbReference>
<gene>
    <name evidence="2" type="ORF">GA_TR16163_c0_g1_i1_g.51615</name>
</gene>
<name>A0A1J3DXQ5_NOCCA</name>
<accession>A0A1J3DXQ5</accession>
<dbReference type="InterPro" id="IPR001810">
    <property type="entry name" value="F-box_dom"/>
</dbReference>
<protein>
    <submittedName>
        <fullName evidence="2">F-box protein</fullName>
    </submittedName>
</protein>
<dbReference type="SUPFAM" id="SSF81383">
    <property type="entry name" value="F-box domain"/>
    <property type="match status" value="1"/>
</dbReference>
<dbReference type="Pfam" id="PF08268">
    <property type="entry name" value="FBA_3"/>
    <property type="match status" value="1"/>
</dbReference>
<dbReference type="SMART" id="SM00256">
    <property type="entry name" value="FBOX"/>
    <property type="match status" value="1"/>
</dbReference>
<proteinExistence type="predicted"/>
<dbReference type="InterPro" id="IPR013187">
    <property type="entry name" value="F-box-assoc_dom_typ3"/>
</dbReference>
<dbReference type="PANTHER" id="PTHR31111:SF14">
    <property type="entry name" value="F-BOX ASSOCIATED DOMAIN-CONTAINING PROTEIN"/>
    <property type="match status" value="1"/>
</dbReference>